<comment type="caution">
    <text evidence="1">The sequence shown here is derived from an EMBL/GenBank/DDBJ whole genome shotgun (WGS) entry which is preliminary data.</text>
</comment>
<dbReference type="EMBL" id="VUJX02000001">
    <property type="protein sequence ID" value="KAL0943273.1"/>
    <property type="molecule type" value="Genomic_DNA"/>
</dbReference>
<organism evidence="1 2">
    <name type="scientific">Colletotrichum truncatum</name>
    <name type="common">Anthracnose fungus</name>
    <name type="synonym">Colletotrichum capsici</name>
    <dbReference type="NCBI Taxonomy" id="5467"/>
    <lineage>
        <taxon>Eukaryota</taxon>
        <taxon>Fungi</taxon>
        <taxon>Dikarya</taxon>
        <taxon>Ascomycota</taxon>
        <taxon>Pezizomycotina</taxon>
        <taxon>Sordariomycetes</taxon>
        <taxon>Hypocreomycetidae</taxon>
        <taxon>Glomerellales</taxon>
        <taxon>Glomerellaceae</taxon>
        <taxon>Colletotrichum</taxon>
        <taxon>Colletotrichum truncatum species complex</taxon>
    </lineage>
</organism>
<sequence length="1274" mass="146023">MSSGQSLQSPGNHLARRFNSPGPPDSDEEVLEQALATFQAALTDDERTKLQQTKGSPCDAGSIIQFTHALDSQDPARRGKSMATNLYSLFQSVQQFYQIVDTYVSSHPEIAALVWGSVKLTFMVLGNFTSYFEKFSELLRGFGQLVPRFAEYQSLFPDSVRLRSATYKYQAAVIKCCSHILIATRRPWKKQLLVVLSQSFQSEMRPFIDDIRLKAKDVKGEIALAKAQADHQEQVSQAEERRQAGKTRKELGKWFSQSGQEMQGLRREELMRATERKWDALLEKLSAYDHAAAFKRARSKRHNGTAEWIFNASDFKAWYNDTKSAVLHIVGKIGCGKTVLTANVVDYLIKHRQQQSQAVAFFFVCFDDQTSQESEQVLRSIIRQVLNHGSCNDKYLGILEKSKDQFFSKESLLQLWNEIVQPFDDFFLVLDGFDECSSAERKNILDSVSKLCQACDKTTRLKALISSRGSVTEEIDRIDLPLFRLTVDASNINDDLARYAKEILDDKIFTGEFVVQDQLLTAEILDAISLGGEGMFLWVFLALEDICSRVTDPEIRKVLLNIPRKLSDTFNRALQRIMKNGKTDIAKEIFNWTATVRSPLTLYQLQEALAVEIGQTYSQPERYLNGIERLTSWCENMVHVEETDETVHFIHHSIQKYLFDISDTSLRCFQVDPEDGDHLVGEICLTYLDFNDFKKTLVEVVSVEKPSVGIADQTARNTLNGTTRGKMARLAQEGFRKSKPHAITYTTDEKPQPDSTFTLEHPFFQYAIHQWLTHTKHFNSAKSKTWNLWKDMIRSEYAPWMDPNWQPPGVFGVTLIRHVLYSDQLCTAWVRAQSLILHKAVAFANSMEHQKLIEQFFSMFQERKIKLNLNALGVLIQDGEKLLILSEDFPLNSHHLYVSHKNLVAMFTRYIASGGTTWPEYGEPWYTHSKCDNLNGIHQDICRMLKDRRNLGIVTVGKPWLQTFAKVSISDPNQDLLGYITQAFKSLTPECFFDARTRLKKTIVNLVLERGGDWSRKIATWMLHTYPTSILKRDSLRYALKTKDANTVEFLLQSGQEYWTRSWQIDQKTIKRAIKYTDMSNTLTKQFVRNCIPVAIIKAREERGLRHKRRSKQELEFLGVHASVASDECPRSDEEINAEMEVRKQVLGIAVDEDCWDVALALHELGARLGNPKDAQLRPNETVERDAYDAILDCIATRQDGCSLKLQHRWRSYLPELRVEVAAGTGAAYVTGSPTDGCKFHDHFNQHSYWNFFHRHSHKTIHQFSRQFIPVIPT</sequence>
<reference evidence="1 2" key="1">
    <citation type="journal article" date="2020" name="Phytopathology">
        <title>Genome Sequence Resources of Colletotrichum truncatum, C. plurivorum, C. musicola, and C. sojae: Four Species Pathogenic to Soybean (Glycine max).</title>
        <authorList>
            <person name="Rogerio F."/>
            <person name="Boufleur T.R."/>
            <person name="Ciampi-Guillardi M."/>
            <person name="Sukno S.A."/>
            <person name="Thon M.R."/>
            <person name="Massola Junior N.S."/>
            <person name="Baroncelli R."/>
        </authorList>
    </citation>
    <scope>NUCLEOTIDE SEQUENCE [LARGE SCALE GENOMIC DNA]</scope>
    <source>
        <strain evidence="1 2">CMES1059</strain>
    </source>
</reference>
<keyword evidence="2" id="KW-1185">Reference proteome</keyword>
<name>A0ACC3ZHE0_COLTU</name>
<accession>A0ACC3ZHE0</accession>
<gene>
    <name evidence="1" type="ORF">CTRU02_201159</name>
</gene>
<proteinExistence type="predicted"/>
<dbReference type="Proteomes" id="UP000805649">
    <property type="component" value="Unassembled WGS sequence"/>
</dbReference>
<evidence type="ECO:0000313" key="2">
    <source>
        <dbReference type="Proteomes" id="UP000805649"/>
    </source>
</evidence>
<evidence type="ECO:0000313" key="1">
    <source>
        <dbReference type="EMBL" id="KAL0943273.1"/>
    </source>
</evidence>
<protein>
    <submittedName>
        <fullName evidence="1">Nacht domain protein</fullName>
    </submittedName>
</protein>